<dbReference type="CDD" id="cd08935">
    <property type="entry name" value="mannonate_red_SDR_c"/>
    <property type="match status" value="1"/>
</dbReference>
<dbReference type="PROSITE" id="PS00061">
    <property type="entry name" value="ADH_SHORT"/>
    <property type="match status" value="1"/>
</dbReference>
<dbReference type="OrthoDB" id="9803333at2"/>
<dbReference type="InterPro" id="IPR002347">
    <property type="entry name" value="SDR_fam"/>
</dbReference>
<keyword evidence="2" id="KW-0560">Oxidoreductase</keyword>
<dbReference type="InterPro" id="IPR036291">
    <property type="entry name" value="NAD(P)-bd_dom_sf"/>
</dbReference>
<dbReference type="Proteomes" id="UP000248646">
    <property type="component" value="Unassembled WGS sequence"/>
</dbReference>
<proteinExistence type="inferred from homology"/>
<dbReference type="SUPFAM" id="SSF51735">
    <property type="entry name" value="NAD(P)-binding Rossmann-fold domains"/>
    <property type="match status" value="1"/>
</dbReference>
<dbReference type="PRINTS" id="PR00080">
    <property type="entry name" value="SDRFAMILY"/>
</dbReference>
<evidence type="ECO:0000313" key="5">
    <source>
        <dbReference type="Proteomes" id="UP000248646"/>
    </source>
</evidence>
<organism evidence="4 5">
    <name type="scientific">Psychrobacillus insolitus</name>
    <dbReference type="NCBI Taxonomy" id="1461"/>
    <lineage>
        <taxon>Bacteria</taxon>
        <taxon>Bacillati</taxon>
        <taxon>Bacillota</taxon>
        <taxon>Bacilli</taxon>
        <taxon>Bacillales</taxon>
        <taxon>Bacillaceae</taxon>
        <taxon>Psychrobacillus</taxon>
    </lineage>
</organism>
<comment type="similarity">
    <text evidence="1 3">Belongs to the short-chain dehydrogenases/reductases (SDR) family.</text>
</comment>
<dbReference type="EMBL" id="QKZI01000001">
    <property type="protein sequence ID" value="PZX07191.1"/>
    <property type="molecule type" value="Genomic_DNA"/>
</dbReference>
<dbReference type="GO" id="GO:0016616">
    <property type="term" value="F:oxidoreductase activity, acting on the CH-OH group of donors, NAD or NADP as acceptor"/>
    <property type="evidence" value="ECO:0007669"/>
    <property type="project" value="TreeGrafter"/>
</dbReference>
<dbReference type="Pfam" id="PF00106">
    <property type="entry name" value="adh_short"/>
    <property type="match status" value="1"/>
</dbReference>
<dbReference type="NCBIfam" id="NF006132">
    <property type="entry name" value="PRK08277.1"/>
    <property type="match status" value="1"/>
</dbReference>
<keyword evidence="5" id="KW-1185">Reference proteome</keyword>
<dbReference type="InterPro" id="IPR020904">
    <property type="entry name" value="Sc_DH/Rdtase_CS"/>
</dbReference>
<dbReference type="PRINTS" id="PR00081">
    <property type="entry name" value="GDHRDH"/>
</dbReference>
<name>A0A2W7MTQ3_9BACI</name>
<comment type="caution">
    <text evidence="4">The sequence shown here is derived from an EMBL/GenBank/DDBJ whole genome shotgun (WGS) entry which is preliminary data.</text>
</comment>
<sequence>MIPIHENLEGRVAVITGGGGVLCSQMAYELARHGVKIAILNKTAETGQIVADKIEANGGQAIAVTANVLNRQSLIQAQAKIIEKFGQVDILINGAGGNHADAITGPEKYEEGAEGKSFFDLDENGFSDVFSLNFNGTFLTSQVFGKELLKAASPTIINISSMSAYAPLTKIPAYSAAKASVNNFTMWMAVHFAEAGLRVNAIAPGFFVTTQNKDLLLDENGNYTARSQKIMEATPMKKFGKPEDLLGALLFLIDESYSSFVTGTVMAVDGGFMAYSGV</sequence>
<accession>A0A2W7MTQ3</accession>
<dbReference type="PANTHER" id="PTHR42760:SF115">
    <property type="entry name" value="3-OXOACYL-[ACYL-CARRIER-PROTEIN] REDUCTASE FABG"/>
    <property type="match status" value="1"/>
</dbReference>
<reference evidence="4 5" key="1">
    <citation type="submission" date="2018-06" db="EMBL/GenBank/DDBJ databases">
        <title>Genomic Encyclopedia of Type Strains, Phase IV (KMG-IV): sequencing the most valuable type-strain genomes for metagenomic binning, comparative biology and taxonomic classification.</title>
        <authorList>
            <person name="Goeker M."/>
        </authorList>
    </citation>
    <scope>NUCLEOTIDE SEQUENCE [LARGE SCALE GENOMIC DNA]</scope>
    <source>
        <strain evidence="4 5">DSM 5</strain>
    </source>
</reference>
<dbReference type="FunFam" id="3.40.50.720:FF:000240">
    <property type="entry name" value="SDR family oxidoreductase"/>
    <property type="match status" value="1"/>
</dbReference>
<dbReference type="RefSeq" id="WP_111437876.1">
    <property type="nucleotide sequence ID" value="NZ_QKZI01000001.1"/>
</dbReference>
<evidence type="ECO:0000256" key="1">
    <source>
        <dbReference type="ARBA" id="ARBA00006484"/>
    </source>
</evidence>
<dbReference type="GO" id="GO:0005975">
    <property type="term" value="P:carbohydrate metabolic process"/>
    <property type="evidence" value="ECO:0007669"/>
    <property type="project" value="UniProtKB-ARBA"/>
</dbReference>
<dbReference type="PANTHER" id="PTHR42760">
    <property type="entry name" value="SHORT-CHAIN DEHYDROGENASES/REDUCTASES FAMILY MEMBER"/>
    <property type="match status" value="1"/>
</dbReference>
<evidence type="ECO:0000256" key="3">
    <source>
        <dbReference type="RuleBase" id="RU000363"/>
    </source>
</evidence>
<gene>
    <name evidence="4" type="ORF">C7437_101301</name>
</gene>
<dbReference type="Gene3D" id="3.40.50.720">
    <property type="entry name" value="NAD(P)-binding Rossmann-like Domain"/>
    <property type="match status" value="1"/>
</dbReference>
<protein>
    <submittedName>
        <fullName evidence="4">NAD(P)-dependent dehydrogenase (Short-subunit alcohol dehydrogenase family)</fullName>
    </submittedName>
</protein>
<evidence type="ECO:0000313" key="4">
    <source>
        <dbReference type="EMBL" id="PZX07191.1"/>
    </source>
</evidence>
<evidence type="ECO:0000256" key="2">
    <source>
        <dbReference type="ARBA" id="ARBA00023002"/>
    </source>
</evidence>
<dbReference type="AlphaFoldDB" id="A0A2W7MTQ3"/>